<dbReference type="EMBL" id="OZ037946">
    <property type="protein sequence ID" value="CAL1705228.1"/>
    <property type="molecule type" value="Genomic_DNA"/>
</dbReference>
<dbReference type="Proteomes" id="UP001497453">
    <property type="component" value="Chromosome 3"/>
</dbReference>
<gene>
    <name evidence="1" type="ORF">GFSPODELE1_LOCUS5334</name>
</gene>
<protein>
    <recommendedName>
        <fullName evidence="3">LigT-like protein</fullName>
    </recommendedName>
</protein>
<reference evidence="2" key="1">
    <citation type="submission" date="2024-04" db="EMBL/GenBank/DDBJ databases">
        <authorList>
            <person name="Shaw F."/>
            <person name="Minotto A."/>
        </authorList>
    </citation>
    <scope>NUCLEOTIDE SEQUENCE [LARGE SCALE GENOMIC DNA]</scope>
</reference>
<dbReference type="SUPFAM" id="SSF55144">
    <property type="entry name" value="LigT-like"/>
    <property type="match status" value="1"/>
</dbReference>
<organism evidence="1 2">
    <name type="scientific">Somion occarium</name>
    <dbReference type="NCBI Taxonomy" id="3059160"/>
    <lineage>
        <taxon>Eukaryota</taxon>
        <taxon>Fungi</taxon>
        <taxon>Dikarya</taxon>
        <taxon>Basidiomycota</taxon>
        <taxon>Agaricomycotina</taxon>
        <taxon>Agaricomycetes</taxon>
        <taxon>Polyporales</taxon>
        <taxon>Cerrenaceae</taxon>
        <taxon>Somion</taxon>
    </lineage>
</organism>
<proteinExistence type="predicted"/>
<evidence type="ECO:0000313" key="1">
    <source>
        <dbReference type="EMBL" id="CAL1705228.1"/>
    </source>
</evidence>
<sequence>MGLSLWLVPPEPQSTQISRIMSFKTNSAKSPASFPRFHPHITLSSVSSDTDISNLRSAVPAGQVKVPIHFKSVDVGDKYYMSAYVSVHHSEELSALRDNLKEALGEDTVPPLAHVSLFYIDDVDAGERQKIFEQLNEGGRIISKDDHSVALDCTEGDARGQDVIDGFVACEIWIALCDGPVEAWTIKDKIQLK</sequence>
<dbReference type="PANTHER" id="PTHR28141">
    <property type="entry name" value="2',3'-CYCLIC-NUCLEOTIDE 3'-PHOSPHODIESTERASE"/>
    <property type="match status" value="1"/>
</dbReference>
<dbReference type="Pfam" id="PF07823">
    <property type="entry name" value="CPDase"/>
    <property type="match status" value="1"/>
</dbReference>
<dbReference type="InterPro" id="IPR009097">
    <property type="entry name" value="Cyclic_Pdiesterase"/>
</dbReference>
<keyword evidence="2" id="KW-1185">Reference proteome</keyword>
<dbReference type="InterPro" id="IPR012386">
    <property type="entry name" value="Cyclic-nucl_3Pdiesterase"/>
</dbReference>
<evidence type="ECO:0000313" key="2">
    <source>
        <dbReference type="Proteomes" id="UP001497453"/>
    </source>
</evidence>
<dbReference type="PANTHER" id="PTHR28141:SF1">
    <property type="entry name" value="2',3'-CYCLIC-NUCLEOTIDE 3'-PHOSPHODIESTERASE"/>
    <property type="match status" value="1"/>
</dbReference>
<accession>A0ABP1DBM1</accession>
<name>A0ABP1DBM1_9APHY</name>
<evidence type="ECO:0008006" key="3">
    <source>
        <dbReference type="Google" id="ProtNLM"/>
    </source>
</evidence>
<dbReference type="Gene3D" id="3.90.1140.10">
    <property type="entry name" value="Cyclic phosphodiesterase"/>
    <property type="match status" value="1"/>
</dbReference>